<dbReference type="EMBL" id="CP048877">
    <property type="protein sequence ID" value="QIJ71379.1"/>
    <property type="molecule type" value="Genomic_DNA"/>
</dbReference>
<dbReference type="GO" id="GO:0003700">
    <property type="term" value="F:DNA-binding transcription factor activity"/>
    <property type="evidence" value="ECO:0007669"/>
    <property type="project" value="InterPro"/>
</dbReference>
<evidence type="ECO:0000256" key="3">
    <source>
        <dbReference type="ARBA" id="ARBA00023163"/>
    </source>
</evidence>
<keyword evidence="1" id="KW-0805">Transcription regulation</keyword>
<dbReference type="InterPro" id="IPR036388">
    <property type="entry name" value="WH-like_DNA-bd_sf"/>
</dbReference>
<dbReference type="GO" id="GO:0003677">
    <property type="term" value="F:DNA binding"/>
    <property type="evidence" value="ECO:0007669"/>
    <property type="project" value="UniProtKB-KW"/>
</dbReference>
<dbReference type="InterPro" id="IPR036390">
    <property type="entry name" value="WH_DNA-bd_sf"/>
</dbReference>
<keyword evidence="5" id="KW-1185">Reference proteome</keyword>
<keyword evidence="2" id="KW-0238">DNA-binding</keyword>
<evidence type="ECO:0000256" key="2">
    <source>
        <dbReference type="ARBA" id="ARBA00023125"/>
    </source>
</evidence>
<evidence type="ECO:0000313" key="4">
    <source>
        <dbReference type="EMBL" id="QIJ71379.1"/>
    </source>
</evidence>
<dbReference type="Pfam" id="PF01022">
    <property type="entry name" value="HTH_5"/>
    <property type="match status" value="1"/>
</dbReference>
<dbReference type="RefSeq" id="WP_166031600.1">
    <property type="nucleotide sequence ID" value="NZ_CP048877.1"/>
</dbReference>
<keyword evidence="3" id="KW-0804">Transcription</keyword>
<dbReference type="KEGG" id="tav:G4V39_03415"/>
<dbReference type="Proteomes" id="UP000502179">
    <property type="component" value="Chromosome"/>
</dbReference>
<dbReference type="InterPro" id="IPR051081">
    <property type="entry name" value="HTH_MetalResp_TranReg"/>
</dbReference>
<dbReference type="CDD" id="cd00090">
    <property type="entry name" value="HTH_ARSR"/>
    <property type="match status" value="1"/>
</dbReference>
<dbReference type="PRINTS" id="PR00778">
    <property type="entry name" value="HTHARSR"/>
</dbReference>
<dbReference type="NCBIfam" id="NF033788">
    <property type="entry name" value="HTH_metalloreg"/>
    <property type="match status" value="1"/>
</dbReference>
<dbReference type="AlphaFoldDB" id="A0A6G7PUM5"/>
<dbReference type="PROSITE" id="PS50987">
    <property type="entry name" value="HTH_ARSR_2"/>
    <property type="match status" value="1"/>
</dbReference>
<evidence type="ECO:0000313" key="5">
    <source>
        <dbReference type="Proteomes" id="UP000502179"/>
    </source>
</evidence>
<evidence type="ECO:0000256" key="1">
    <source>
        <dbReference type="ARBA" id="ARBA00023015"/>
    </source>
</evidence>
<name>A0A6G7PUM5_9BACT</name>
<dbReference type="Gene3D" id="1.10.10.10">
    <property type="entry name" value="Winged helix-like DNA-binding domain superfamily/Winged helix DNA-binding domain"/>
    <property type="match status" value="1"/>
</dbReference>
<reference evidence="4 5" key="1">
    <citation type="submission" date="2020-02" db="EMBL/GenBank/DDBJ databases">
        <title>Genome analysis of Thermosulfuriphilus ammonigenes ST65T, an anaerobic thermophilic chemolithoautotrophic bacterium isolated from a deep-sea hydrothermal vent.</title>
        <authorList>
            <person name="Slobodkina G."/>
            <person name="Allioux M."/>
            <person name="Merkel A."/>
            <person name="Alain K."/>
            <person name="Jebbar M."/>
            <person name="Slobodkin A."/>
        </authorList>
    </citation>
    <scope>NUCLEOTIDE SEQUENCE [LARGE SCALE GENOMIC DNA]</scope>
    <source>
        <strain evidence="4 5">ST65</strain>
    </source>
</reference>
<dbReference type="InterPro" id="IPR001845">
    <property type="entry name" value="HTH_ArsR_DNA-bd_dom"/>
</dbReference>
<organism evidence="4 5">
    <name type="scientific">Thermosulfuriphilus ammonigenes</name>
    <dbReference type="NCBI Taxonomy" id="1936021"/>
    <lineage>
        <taxon>Bacteria</taxon>
        <taxon>Pseudomonadati</taxon>
        <taxon>Thermodesulfobacteriota</taxon>
        <taxon>Thermodesulfobacteria</taxon>
        <taxon>Thermodesulfobacteriales</taxon>
        <taxon>Thermodesulfobacteriaceae</taxon>
        <taxon>Thermosulfuriphilus</taxon>
    </lineage>
</organism>
<sequence>MKRLTKQLKALADGTRLRLVALISTRPCCVCELAAVLNLAQPTITRHLQKLTEAGFLEYERRGFFQIYRLCPADQKAKDLLALVIPSLLEDPEIMALLERFRHLNVGPAFLRECPSKPEEEKNGELET</sequence>
<proteinExistence type="predicted"/>
<accession>A0A6G7PUM5</accession>
<protein>
    <submittedName>
        <fullName evidence="4">Winged helix-turn-helix transcriptional regulator</fullName>
    </submittedName>
</protein>
<dbReference type="PANTHER" id="PTHR33154">
    <property type="entry name" value="TRANSCRIPTIONAL REGULATOR, ARSR FAMILY"/>
    <property type="match status" value="1"/>
</dbReference>
<dbReference type="InterPro" id="IPR011991">
    <property type="entry name" value="ArsR-like_HTH"/>
</dbReference>
<dbReference type="PANTHER" id="PTHR33154:SF18">
    <property type="entry name" value="ARSENICAL RESISTANCE OPERON REPRESSOR"/>
    <property type="match status" value="1"/>
</dbReference>
<dbReference type="SMART" id="SM00418">
    <property type="entry name" value="HTH_ARSR"/>
    <property type="match status" value="1"/>
</dbReference>
<dbReference type="SUPFAM" id="SSF46785">
    <property type="entry name" value="Winged helix' DNA-binding domain"/>
    <property type="match status" value="1"/>
</dbReference>
<gene>
    <name evidence="4" type="ORF">G4V39_03415</name>
</gene>